<evidence type="ECO:0000259" key="3">
    <source>
        <dbReference type="Pfam" id="PF13509"/>
    </source>
</evidence>
<dbReference type="Gene3D" id="2.40.50.140">
    <property type="entry name" value="Nucleic acid-binding proteins"/>
    <property type="match status" value="2"/>
</dbReference>
<evidence type="ECO:0000256" key="1">
    <source>
        <dbReference type="PIRNR" id="PIRNR012524"/>
    </source>
</evidence>
<dbReference type="Gene3D" id="1.10.10.10">
    <property type="entry name" value="Winged helix-like DNA-binding domain superfamily/Winged helix DNA-binding domain"/>
    <property type="match status" value="1"/>
</dbReference>
<dbReference type="InterPro" id="IPR012340">
    <property type="entry name" value="NA-bd_OB-fold"/>
</dbReference>
<dbReference type="InterPro" id="IPR036388">
    <property type="entry name" value="WH-like_DNA-bd_sf"/>
</dbReference>
<dbReference type="RefSeq" id="WP_379012633.1">
    <property type="nucleotide sequence ID" value="NZ_JBHSDC010000003.1"/>
</dbReference>
<organism evidence="5 6">
    <name type="scientific">Parasediminibacterium paludis</name>
    <dbReference type="NCBI Taxonomy" id="908966"/>
    <lineage>
        <taxon>Bacteria</taxon>
        <taxon>Pseudomonadati</taxon>
        <taxon>Bacteroidota</taxon>
        <taxon>Chitinophagia</taxon>
        <taxon>Chitinophagales</taxon>
        <taxon>Chitinophagaceae</taxon>
        <taxon>Parasediminibacterium</taxon>
    </lineage>
</organism>
<dbReference type="PIRSF" id="PIRSF012524">
    <property type="entry name" value="YitL_S1"/>
    <property type="match status" value="1"/>
</dbReference>
<evidence type="ECO:0000313" key="6">
    <source>
        <dbReference type="Proteomes" id="UP001595906"/>
    </source>
</evidence>
<dbReference type="InterPro" id="IPR040764">
    <property type="entry name" value="CvfB_WH"/>
</dbReference>
<dbReference type="Proteomes" id="UP001595906">
    <property type="component" value="Unassembled WGS sequence"/>
</dbReference>
<sequence>MNPFTVQPIIAIIFATIIVTDMIQIGNYNLLKIDRLVEIGAYLDDGDKGILLPKRWVPENAKRGDIINVFVYHDNEDRMIATTMQPFAVVGDIALLEAVTINSYGAFLKWGVMKDVFIAKSQQLSDMVVGGKYLVKLYIDERSNRVAATERIDSNFSNDVLTVKELEEVDLMVYRKSDLGHVMIINNQHIGLLHNSEVFKKISIGDKLKGFVKKIYDTNKIDVILGKPGYQRVEDEVGKVLRLLQENKGFLPFNDKSEPSAIYDFFGMSKKTFKMTTGNLFKQQKIIFTPKGIELVK</sequence>
<feature type="domain" description="Conserved virulence factor B first S1" evidence="3">
    <location>
        <begin position="25"/>
        <end position="83"/>
    </location>
</feature>
<feature type="domain" description="Conserved virulence factor B-like winged helix" evidence="4">
    <location>
        <begin position="239"/>
        <end position="295"/>
    </location>
</feature>
<feature type="transmembrane region" description="Helical" evidence="2">
    <location>
        <begin position="6"/>
        <end position="25"/>
    </location>
</feature>
<dbReference type="InterPro" id="IPR014464">
    <property type="entry name" value="CvfB_fam"/>
</dbReference>
<reference evidence="6" key="1">
    <citation type="journal article" date="2019" name="Int. J. Syst. Evol. Microbiol.">
        <title>The Global Catalogue of Microorganisms (GCM) 10K type strain sequencing project: providing services to taxonomists for standard genome sequencing and annotation.</title>
        <authorList>
            <consortium name="The Broad Institute Genomics Platform"/>
            <consortium name="The Broad Institute Genome Sequencing Center for Infectious Disease"/>
            <person name="Wu L."/>
            <person name="Ma J."/>
        </authorList>
    </citation>
    <scope>NUCLEOTIDE SEQUENCE [LARGE SCALE GENOMIC DNA]</scope>
    <source>
        <strain evidence="6">CECT 8010</strain>
    </source>
</reference>
<proteinExistence type="inferred from homology"/>
<evidence type="ECO:0000313" key="5">
    <source>
        <dbReference type="EMBL" id="MFC4231246.1"/>
    </source>
</evidence>
<dbReference type="InterPro" id="IPR039566">
    <property type="entry name" value="CvfB_S1_st"/>
</dbReference>
<protein>
    <submittedName>
        <fullName evidence="5">S1 RNA-binding domain-containing protein</fullName>
    </submittedName>
</protein>
<dbReference type="Pfam" id="PF17783">
    <property type="entry name" value="WHD_CvfB"/>
    <property type="match status" value="1"/>
</dbReference>
<comment type="caution">
    <text evidence="5">The sequence shown here is derived from an EMBL/GenBank/DDBJ whole genome shotgun (WGS) entry which is preliminary data.</text>
</comment>
<keyword evidence="2" id="KW-0472">Membrane</keyword>
<gene>
    <name evidence="5" type="ORF">ACFOW1_05050</name>
</gene>
<keyword evidence="2" id="KW-0812">Transmembrane</keyword>
<comment type="similarity">
    <text evidence="1">Belongs to the CvfB family.</text>
</comment>
<dbReference type="PANTHER" id="PTHR37296:SF1">
    <property type="entry name" value="CONSERVED VIRULENCE FACTOR B"/>
    <property type="match status" value="1"/>
</dbReference>
<dbReference type="EMBL" id="JBHSDC010000003">
    <property type="protein sequence ID" value="MFC4231246.1"/>
    <property type="molecule type" value="Genomic_DNA"/>
</dbReference>
<dbReference type="Pfam" id="PF13509">
    <property type="entry name" value="S1_2"/>
    <property type="match status" value="1"/>
</dbReference>
<evidence type="ECO:0000259" key="4">
    <source>
        <dbReference type="Pfam" id="PF17783"/>
    </source>
</evidence>
<evidence type="ECO:0000256" key="2">
    <source>
        <dbReference type="SAM" id="Phobius"/>
    </source>
</evidence>
<keyword evidence="6" id="KW-1185">Reference proteome</keyword>
<keyword evidence="2" id="KW-1133">Transmembrane helix</keyword>
<accession>A0ABV8PVA0</accession>
<name>A0ABV8PVA0_9BACT</name>
<dbReference type="PANTHER" id="PTHR37296">
    <property type="entry name" value="CONSERVED VIRULENCE FACTOR B"/>
    <property type="match status" value="1"/>
</dbReference>